<sequence>MDGVYGGDSRRGCMRGVPRVTLLATILCFAGVALFCGAGHEALSWTAWLLQKHWNLPEDTSLIIYQLIDIFLIVIYGTAGAFFLYGILLFTEGVLISRPRKSYSVSTACCGRCISVWFIILTYVLTIVWLGVFGFSTLPVLIGYNIRDACNIIPLGNPTSVCMDLRQYGLIPWNHTGGRLCDDTLTVMCDTSEFNMAFNLYISACAGATVSVIAMLIYCTVLVYNYGMSQLLRRDDYCTKL</sequence>
<dbReference type="SMART" id="SM00002">
    <property type="entry name" value="PLP"/>
    <property type="match status" value="1"/>
</dbReference>
<keyword evidence="1" id="KW-0472">Membrane</keyword>
<feature type="transmembrane region" description="Helical" evidence="1">
    <location>
        <begin position="20"/>
        <end position="43"/>
    </location>
</feature>
<keyword evidence="3" id="KW-1185">Reference proteome</keyword>
<dbReference type="GO" id="GO:0031175">
    <property type="term" value="P:neuron projection development"/>
    <property type="evidence" value="ECO:0007669"/>
    <property type="project" value="TreeGrafter"/>
</dbReference>
<feature type="transmembrane region" description="Helical" evidence="1">
    <location>
        <begin position="63"/>
        <end position="88"/>
    </location>
</feature>
<keyword evidence="1" id="KW-1133">Transmembrane helix</keyword>
<dbReference type="PRINTS" id="PR00214">
    <property type="entry name" value="MYELINPLP"/>
</dbReference>
<dbReference type="AlphaFoldDB" id="A0A8C4WVG2"/>
<feature type="transmembrane region" description="Helical" evidence="1">
    <location>
        <begin position="109"/>
        <end position="132"/>
    </location>
</feature>
<organism evidence="2 3">
    <name type="scientific">Eptatretus burgeri</name>
    <name type="common">Inshore hagfish</name>
    <dbReference type="NCBI Taxonomy" id="7764"/>
    <lineage>
        <taxon>Eukaryota</taxon>
        <taxon>Metazoa</taxon>
        <taxon>Chordata</taxon>
        <taxon>Craniata</taxon>
        <taxon>Vertebrata</taxon>
        <taxon>Cyclostomata</taxon>
        <taxon>Myxini</taxon>
        <taxon>Myxiniformes</taxon>
        <taxon>Myxinidae</taxon>
        <taxon>Eptatretinae</taxon>
        <taxon>Eptatretus</taxon>
    </lineage>
</organism>
<keyword evidence="1" id="KW-0812">Transmembrane</keyword>
<accession>A0A8C4WVG2</accession>
<name>A0A8C4WVG2_EPTBU</name>
<dbReference type="GeneTree" id="ENSGT00390000006915"/>
<evidence type="ECO:0000313" key="2">
    <source>
        <dbReference type="Ensembl" id="ENSEBUP00000013637.1"/>
    </source>
</evidence>
<dbReference type="PANTHER" id="PTHR11683:SF12">
    <property type="entry name" value="M6, ISOFORM F"/>
    <property type="match status" value="1"/>
</dbReference>
<dbReference type="Ensembl" id="ENSEBUT00000014217.1">
    <property type="protein sequence ID" value="ENSEBUP00000013641.1"/>
    <property type="gene ID" value="ENSEBUG00000008601.1"/>
</dbReference>
<reference evidence="2" key="1">
    <citation type="submission" date="2025-05" db="UniProtKB">
        <authorList>
            <consortium name="Ensembl"/>
        </authorList>
    </citation>
    <scope>IDENTIFICATION</scope>
</reference>
<protein>
    <submittedName>
        <fullName evidence="2">Glycoprotein M6A</fullName>
    </submittedName>
</protein>
<evidence type="ECO:0000256" key="1">
    <source>
        <dbReference type="SAM" id="Phobius"/>
    </source>
</evidence>
<dbReference type="GO" id="GO:0005886">
    <property type="term" value="C:plasma membrane"/>
    <property type="evidence" value="ECO:0007669"/>
    <property type="project" value="TreeGrafter"/>
</dbReference>
<dbReference type="InterPro" id="IPR001614">
    <property type="entry name" value="Myelin_PLP"/>
</dbReference>
<evidence type="ECO:0000313" key="3">
    <source>
        <dbReference type="Proteomes" id="UP000694388"/>
    </source>
</evidence>
<feature type="transmembrane region" description="Helical" evidence="1">
    <location>
        <begin position="200"/>
        <end position="224"/>
    </location>
</feature>
<proteinExistence type="predicted"/>
<dbReference type="Pfam" id="PF01275">
    <property type="entry name" value="Myelin_PLP"/>
    <property type="match status" value="1"/>
</dbReference>
<dbReference type="PANTHER" id="PTHR11683">
    <property type="entry name" value="MYELIN PROTEOLIPID"/>
    <property type="match status" value="1"/>
</dbReference>
<dbReference type="Proteomes" id="UP000694388">
    <property type="component" value="Unplaced"/>
</dbReference>
<dbReference type="Ensembl" id="ENSEBUT00000014213.1">
    <property type="protein sequence ID" value="ENSEBUP00000013637.1"/>
    <property type="gene ID" value="ENSEBUG00000008601.1"/>
</dbReference>